<gene>
    <name evidence="6" type="ORF">BO71DRAFT_454076</name>
</gene>
<dbReference type="Proteomes" id="UP000247810">
    <property type="component" value="Unassembled WGS sequence"/>
</dbReference>
<dbReference type="GO" id="GO:0016765">
    <property type="term" value="F:transferase activity, transferring alkyl or aryl (other than methyl) groups"/>
    <property type="evidence" value="ECO:0007669"/>
    <property type="project" value="InterPro"/>
</dbReference>
<evidence type="ECO:0000256" key="1">
    <source>
        <dbReference type="ARBA" id="ARBA00004141"/>
    </source>
</evidence>
<feature type="transmembrane region" description="Helical" evidence="5">
    <location>
        <begin position="214"/>
        <end position="236"/>
    </location>
</feature>
<accession>A0A319D1M7</accession>
<dbReference type="GO" id="GO:0016020">
    <property type="term" value="C:membrane"/>
    <property type="evidence" value="ECO:0007669"/>
    <property type="project" value="UniProtKB-SubCell"/>
</dbReference>
<reference evidence="6 7" key="1">
    <citation type="submission" date="2018-02" db="EMBL/GenBank/DDBJ databases">
        <title>The genomes of Aspergillus section Nigri reveals drivers in fungal speciation.</title>
        <authorList>
            <consortium name="DOE Joint Genome Institute"/>
            <person name="Vesth T.C."/>
            <person name="Nybo J."/>
            <person name="Theobald S."/>
            <person name="Brandl J."/>
            <person name="Frisvad J.C."/>
            <person name="Nielsen K.F."/>
            <person name="Lyhne E.K."/>
            <person name="Kogle M.E."/>
            <person name="Kuo A."/>
            <person name="Riley R."/>
            <person name="Clum A."/>
            <person name="Nolan M."/>
            <person name="Lipzen A."/>
            <person name="Salamov A."/>
            <person name="Henrissat B."/>
            <person name="Wiebenga A."/>
            <person name="De vries R.P."/>
            <person name="Grigoriev I.V."/>
            <person name="Mortensen U.H."/>
            <person name="Andersen M.R."/>
            <person name="Baker S.E."/>
        </authorList>
    </citation>
    <scope>NUCLEOTIDE SEQUENCE [LARGE SCALE GENOMIC DNA]</scope>
    <source>
        <strain evidence="6 7">CBS 707.79</strain>
    </source>
</reference>
<evidence type="ECO:0000256" key="2">
    <source>
        <dbReference type="ARBA" id="ARBA00022692"/>
    </source>
</evidence>
<dbReference type="OrthoDB" id="434972at2759"/>
<keyword evidence="2 5" id="KW-0812">Transmembrane</keyword>
<evidence type="ECO:0000256" key="3">
    <source>
        <dbReference type="ARBA" id="ARBA00022989"/>
    </source>
</evidence>
<comment type="subcellular location">
    <subcellularLocation>
        <location evidence="1">Membrane</location>
        <topology evidence="1">Multi-pass membrane protein</topology>
    </subcellularLocation>
</comment>
<dbReference type="AlphaFoldDB" id="A0A319D1M7"/>
<keyword evidence="7" id="KW-1185">Reference proteome</keyword>
<dbReference type="Pfam" id="PF01040">
    <property type="entry name" value="UbiA"/>
    <property type="match status" value="1"/>
</dbReference>
<dbReference type="PANTHER" id="PTHR42723:SF1">
    <property type="entry name" value="CHLOROPHYLL SYNTHASE, CHLOROPLASTIC"/>
    <property type="match status" value="1"/>
</dbReference>
<dbReference type="PANTHER" id="PTHR42723">
    <property type="entry name" value="CHLOROPHYLL SYNTHASE"/>
    <property type="match status" value="1"/>
</dbReference>
<dbReference type="VEuPathDB" id="FungiDB:BO71DRAFT_454076"/>
<evidence type="ECO:0000256" key="5">
    <source>
        <dbReference type="SAM" id="Phobius"/>
    </source>
</evidence>
<name>A0A319D1M7_9EURO</name>
<proteinExistence type="predicted"/>
<dbReference type="CDD" id="cd13965">
    <property type="entry name" value="PT_UbiA_3"/>
    <property type="match status" value="1"/>
</dbReference>
<sequence length="287" mass="31771">MSLTPPPPKFHLRSLPALFWHFTESNLPTFVLPNTAFGLLSALASPSLTTSPHPSPPPLPLPLFSLLPQSILEDHHNKPWRPLPTNRITPTQTRRLLLVAIPLFLAQNYWLGVWHETALIFVLTWVYNDLGGGDEICRDGVIALAYGLFNCASLRIMASGGGGVEDVYLTETGYLWIGIISGVILTTMQVQDLKDQVGDRTRGRQTIPIVLGERCSRVMVAGFVGLWTVVCVWYWGVRGWCVVGLGGMGGWVVLQVLFGRDDAVAWRLWCGWLVGLYCLPCCWCSGN</sequence>
<organism evidence="6 7">
    <name type="scientific">Aspergillus ellipticus CBS 707.79</name>
    <dbReference type="NCBI Taxonomy" id="1448320"/>
    <lineage>
        <taxon>Eukaryota</taxon>
        <taxon>Fungi</taxon>
        <taxon>Dikarya</taxon>
        <taxon>Ascomycota</taxon>
        <taxon>Pezizomycotina</taxon>
        <taxon>Eurotiomycetes</taxon>
        <taxon>Eurotiomycetidae</taxon>
        <taxon>Eurotiales</taxon>
        <taxon>Aspergillaceae</taxon>
        <taxon>Aspergillus</taxon>
        <taxon>Aspergillus subgen. Circumdati</taxon>
    </lineage>
</organism>
<keyword evidence="3 5" id="KW-1133">Transmembrane helix</keyword>
<evidence type="ECO:0000313" key="6">
    <source>
        <dbReference type="EMBL" id="PYH88427.1"/>
    </source>
</evidence>
<evidence type="ECO:0000256" key="4">
    <source>
        <dbReference type="ARBA" id="ARBA00023136"/>
    </source>
</evidence>
<evidence type="ECO:0008006" key="8">
    <source>
        <dbReference type="Google" id="ProtNLM"/>
    </source>
</evidence>
<keyword evidence="4 5" id="KW-0472">Membrane</keyword>
<dbReference type="EMBL" id="KZ826096">
    <property type="protein sequence ID" value="PYH88427.1"/>
    <property type="molecule type" value="Genomic_DNA"/>
</dbReference>
<dbReference type="InterPro" id="IPR000537">
    <property type="entry name" value="UbiA_prenyltransferase"/>
</dbReference>
<dbReference type="InterPro" id="IPR050475">
    <property type="entry name" value="Prenyltransferase_related"/>
</dbReference>
<feature type="transmembrane region" description="Helical" evidence="5">
    <location>
        <begin position="242"/>
        <end position="259"/>
    </location>
</feature>
<protein>
    <recommendedName>
        <fullName evidence="8">UbiA prenyltransferase</fullName>
    </recommendedName>
</protein>
<evidence type="ECO:0000313" key="7">
    <source>
        <dbReference type="Proteomes" id="UP000247810"/>
    </source>
</evidence>
<dbReference type="STRING" id="1448320.A0A319D1M7"/>